<name>A0A5C4LPX5_9HYPH</name>
<gene>
    <name evidence="1" type="ORF">FF100_04775</name>
</gene>
<reference evidence="1 2" key="1">
    <citation type="submission" date="2019-06" db="EMBL/GenBank/DDBJ databases">
        <title>Genome of Methylobacterium sp. 17Sr1-39.</title>
        <authorList>
            <person name="Seo T."/>
        </authorList>
    </citation>
    <scope>NUCLEOTIDE SEQUENCE [LARGE SCALE GENOMIC DNA]</scope>
    <source>
        <strain evidence="1 2">17Sr1-39</strain>
    </source>
</reference>
<dbReference type="RefSeq" id="WP_139034433.1">
    <property type="nucleotide sequence ID" value="NZ_VDDA01000002.1"/>
</dbReference>
<sequence length="74" mass="8056">MTYQFADAIDALADSWASIDGKRGEYRAGKGAVTILDEPGGHFTGYQADAQSMIDRLRRRGWDVTPLSPAPESP</sequence>
<dbReference type="AlphaFoldDB" id="A0A5C4LPX5"/>
<proteinExistence type="predicted"/>
<comment type="caution">
    <text evidence="1">The sequence shown here is derived from an EMBL/GenBank/DDBJ whole genome shotgun (WGS) entry which is preliminary data.</text>
</comment>
<accession>A0A5C4LPX5</accession>
<dbReference type="Proteomes" id="UP000305267">
    <property type="component" value="Unassembled WGS sequence"/>
</dbReference>
<dbReference type="EMBL" id="VDDA01000002">
    <property type="protein sequence ID" value="TNC14892.1"/>
    <property type="molecule type" value="Genomic_DNA"/>
</dbReference>
<evidence type="ECO:0000313" key="1">
    <source>
        <dbReference type="EMBL" id="TNC14892.1"/>
    </source>
</evidence>
<evidence type="ECO:0000313" key="2">
    <source>
        <dbReference type="Proteomes" id="UP000305267"/>
    </source>
</evidence>
<organism evidence="1 2">
    <name type="scientific">Methylobacterium terricola</name>
    <dbReference type="NCBI Taxonomy" id="2583531"/>
    <lineage>
        <taxon>Bacteria</taxon>
        <taxon>Pseudomonadati</taxon>
        <taxon>Pseudomonadota</taxon>
        <taxon>Alphaproteobacteria</taxon>
        <taxon>Hyphomicrobiales</taxon>
        <taxon>Methylobacteriaceae</taxon>
        <taxon>Methylobacterium</taxon>
    </lineage>
</organism>
<keyword evidence="2" id="KW-1185">Reference proteome</keyword>
<protein>
    <submittedName>
        <fullName evidence="1">Uncharacterized protein</fullName>
    </submittedName>
</protein>